<proteinExistence type="inferred from homology"/>
<organism evidence="5 6">
    <name type="scientific">Candidatus Collierbacteria bacterium RIFCSPHIGHO2_01_FULL_50_25</name>
    <dbReference type="NCBI Taxonomy" id="1817722"/>
    <lineage>
        <taxon>Bacteria</taxon>
        <taxon>Candidatus Collieribacteriota</taxon>
    </lineage>
</organism>
<dbReference type="EMBL" id="MFAG01000028">
    <property type="protein sequence ID" value="OGD71568.1"/>
    <property type="molecule type" value="Genomic_DNA"/>
</dbReference>
<name>A0A1F5EVY9_9BACT</name>
<sequence length="205" mass="22718">MTNLFLASSGDYVLDDIVKHLPNKPTQYNLAFINTAAEVEKGDHWWVTKEKNKLLSAGFRVDEFTITGLSKEEFASKMADKNGVYVCGGNTYYLLDQVIKTGFDEFLKKWIADGNLYIGSSAGSSIVGVAIDFIPSDEALAAPDLKSMGLGIVDLAIVPHWGSSDFRDEYLKEISSLYREDTKIILLSNSQYLHVQGGEYSINQV</sequence>
<keyword evidence="2" id="KW-0645">Protease</keyword>
<evidence type="ECO:0000256" key="2">
    <source>
        <dbReference type="ARBA" id="ARBA00022670"/>
    </source>
</evidence>
<reference evidence="5 6" key="1">
    <citation type="journal article" date="2016" name="Nat. Commun.">
        <title>Thousands of microbial genomes shed light on interconnected biogeochemical processes in an aquifer system.</title>
        <authorList>
            <person name="Anantharaman K."/>
            <person name="Brown C.T."/>
            <person name="Hug L.A."/>
            <person name="Sharon I."/>
            <person name="Castelle C.J."/>
            <person name="Probst A.J."/>
            <person name="Thomas B.C."/>
            <person name="Singh A."/>
            <person name="Wilkins M.J."/>
            <person name="Karaoz U."/>
            <person name="Brodie E.L."/>
            <person name="Williams K.H."/>
            <person name="Hubbard S.S."/>
            <person name="Banfield J.F."/>
        </authorList>
    </citation>
    <scope>NUCLEOTIDE SEQUENCE [LARGE SCALE GENOMIC DNA]</scope>
</reference>
<dbReference type="InterPro" id="IPR029062">
    <property type="entry name" value="Class_I_gatase-like"/>
</dbReference>
<dbReference type="InterPro" id="IPR005320">
    <property type="entry name" value="Peptidase_S51"/>
</dbReference>
<keyword evidence="4" id="KW-0720">Serine protease</keyword>
<comment type="caution">
    <text evidence="5">The sequence shown here is derived from an EMBL/GenBank/DDBJ whole genome shotgun (WGS) entry which is preliminary data.</text>
</comment>
<evidence type="ECO:0000313" key="5">
    <source>
        <dbReference type="EMBL" id="OGD71568.1"/>
    </source>
</evidence>
<dbReference type="Gene3D" id="3.40.50.880">
    <property type="match status" value="1"/>
</dbReference>
<dbReference type="PANTHER" id="PTHR20842">
    <property type="entry name" value="PROTEASE S51 ALPHA-ASPARTYL DIPEPTIDASE"/>
    <property type="match status" value="1"/>
</dbReference>
<evidence type="ECO:0000256" key="1">
    <source>
        <dbReference type="ARBA" id="ARBA00006534"/>
    </source>
</evidence>
<dbReference type="GO" id="GO:0008236">
    <property type="term" value="F:serine-type peptidase activity"/>
    <property type="evidence" value="ECO:0007669"/>
    <property type="project" value="UniProtKB-KW"/>
</dbReference>
<gene>
    <name evidence="5" type="ORF">A2703_02175</name>
</gene>
<dbReference type="Proteomes" id="UP000177979">
    <property type="component" value="Unassembled WGS sequence"/>
</dbReference>
<protein>
    <recommendedName>
        <fullName evidence="7">Peptidase S51</fullName>
    </recommendedName>
</protein>
<dbReference type="PANTHER" id="PTHR20842:SF0">
    <property type="entry name" value="ALPHA-ASPARTYL DIPEPTIDASE"/>
    <property type="match status" value="1"/>
</dbReference>
<evidence type="ECO:0000256" key="4">
    <source>
        <dbReference type="ARBA" id="ARBA00022825"/>
    </source>
</evidence>
<dbReference type="GO" id="GO:0006508">
    <property type="term" value="P:proteolysis"/>
    <property type="evidence" value="ECO:0007669"/>
    <property type="project" value="UniProtKB-KW"/>
</dbReference>
<dbReference type="SUPFAM" id="SSF52317">
    <property type="entry name" value="Class I glutamine amidotransferase-like"/>
    <property type="match status" value="1"/>
</dbReference>
<evidence type="ECO:0000256" key="3">
    <source>
        <dbReference type="ARBA" id="ARBA00022801"/>
    </source>
</evidence>
<accession>A0A1F5EVY9</accession>
<dbReference type="Pfam" id="PF03575">
    <property type="entry name" value="Peptidase_S51"/>
    <property type="match status" value="1"/>
</dbReference>
<dbReference type="STRING" id="1817722.A2703_02175"/>
<evidence type="ECO:0000313" key="6">
    <source>
        <dbReference type="Proteomes" id="UP000177979"/>
    </source>
</evidence>
<evidence type="ECO:0008006" key="7">
    <source>
        <dbReference type="Google" id="ProtNLM"/>
    </source>
</evidence>
<comment type="similarity">
    <text evidence="1">Belongs to the peptidase S51 family.</text>
</comment>
<dbReference type="AlphaFoldDB" id="A0A1F5EVY9"/>
<keyword evidence="3" id="KW-0378">Hydrolase</keyword>